<feature type="transmembrane region" description="Helical" evidence="1">
    <location>
        <begin position="54"/>
        <end position="76"/>
    </location>
</feature>
<protein>
    <submittedName>
        <fullName evidence="2">Uncharacterized protein</fullName>
    </submittedName>
</protein>
<proteinExistence type="predicted"/>
<dbReference type="PATRIC" id="fig|79929.8.peg.15"/>
<keyword evidence="1" id="KW-0812">Transmembrane</keyword>
<reference key="1">
    <citation type="submission" date="2009-08" db="EMBL/GenBank/DDBJ databases">
        <title>The genome sequence of Methanothermobacter marburgensis.</title>
        <authorList>
            <person name="Kaster A."/>
            <person name="Seedorf H."/>
            <person name="Goenrich M."/>
            <person name="Wiezer A."/>
            <person name="Liesegang H."/>
            <person name="Thauer R."/>
            <person name="Gottschalk G."/>
        </authorList>
    </citation>
    <scope>NUCLEOTIDE SEQUENCE</scope>
    <source>
        <strain>Marburg</strain>
    </source>
</reference>
<dbReference type="HOGENOM" id="CLU_1292049_0_0_2"/>
<dbReference type="AlphaFoldDB" id="D9PYT2"/>
<evidence type="ECO:0000256" key="1">
    <source>
        <dbReference type="SAM" id="Phobius"/>
    </source>
</evidence>
<dbReference type="KEGG" id="mmg:MTBMA_c00150"/>
<accession>D9PYT2</accession>
<sequence length="204" mass="22788">MIPGPAILMVAVLLYISGFFLDASGMPPPYGFLNGNMVVHFSSFPGFREQFIDYLGATAFWIFVSNITQVLVFIFTLATTIQVLKVIVLSGALLHNLVSTWGFRGFLIYAGTVHLHLEVMGCIFSLQAARVFIASILESISRGSAEPLIGAIKERLLFLIVLIAIIFAMAAIIEVFWSTWWVYIFTERQVSWTYFHSHVASVEL</sequence>
<evidence type="ECO:0000313" key="3">
    <source>
        <dbReference type="Proteomes" id="UP000000345"/>
    </source>
</evidence>
<organism evidence="2 3">
    <name type="scientific">Methanothermobacter marburgensis (strain ATCC BAA-927 / DSM 2133 / JCM 14651 / NBRC 100331 / OCM 82 / Marburg)</name>
    <name type="common">Methanobacterium thermoautotrophicum</name>
    <dbReference type="NCBI Taxonomy" id="79929"/>
    <lineage>
        <taxon>Archaea</taxon>
        <taxon>Methanobacteriati</taxon>
        <taxon>Methanobacteriota</taxon>
        <taxon>Methanomada group</taxon>
        <taxon>Methanobacteria</taxon>
        <taxon>Methanobacteriales</taxon>
        <taxon>Methanobacteriaceae</taxon>
        <taxon>Methanothermobacter</taxon>
    </lineage>
</organism>
<evidence type="ECO:0000313" key="2">
    <source>
        <dbReference type="EMBL" id="ADL57627.1"/>
    </source>
</evidence>
<name>D9PYT2_METTM</name>
<keyword evidence="1" id="KW-0472">Membrane</keyword>
<dbReference type="EMBL" id="CP001710">
    <property type="protein sequence ID" value="ADL57627.1"/>
    <property type="molecule type" value="Genomic_DNA"/>
</dbReference>
<keyword evidence="1" id="KW-1133">Transmembrane helix</keyword>
<gene>
    <name evidence="2" type="ordered locus">MTBMA_c00150</name>
</gene>
<reference evidence="2 3" key="2">
    <citation type="journal article" date="2010" name="J. Bacteriol.">
        <title>Complete genome sequence of Methanothermobacter marburgensis, a methanoarchaeon model organism.</title>
        <authorList>
            <person name="Liesegang H."/>
            <person name="Kaster A.K."/>
            <person name="Wiezer A."/>
            <person name="Goenrich M."/>
            <person name="Wollherr A."/>
            <person name="Seedorf H."/>
            <person name="Gottschalk G."/>
            <person name="Thauer R.K."/>
        </authorList>
    </citation>
    <scope>NUCLEOTIDE SEQUENCE [LARGE SCALE GENOMIC DNA]</scope>
    <source>
        <strain evidence="3">ATCC BAA-927 / DSM 2133 / JCM 14651 / NBRC 100331 / OCM 82 / Marburg</strain>
    </source>
</reference>
<feature type="transmembrane region" description="Helical" evidence="1">
    <location>
        <begin position="83"/>
        <end position="103"/>
    </location>
</feature>
<keyword evidence="3" id="KW-1185">Reference proteome</keyword>
<dbReference type="STRING" id="79929.MTBMA_c00150"/>
<feature type="transmembrane region" description="Helical" evidence="1">
    <location>
        <begin position="157"/>
        <end position="183"/>
    </location>
</feature>
<dbReference type="PaxDb" id="79929-MTBMA_c00150"/>
<dbReference type="Proteomes" id="UP000000345">
    <property type="component" value="Chromosome"/>
</dbReference>